<dbReference type="AlphaFoldDB" id="A0A5C4TKL4"/>
<dbReference type="Proteomes" id="UP000313312">
    <property type="component" value="Unassembled WGS sequence"/>
</dbReference>
<name>A0A5C4TKL4_FRUSA</name>
<dbReference type="Gene3D" id="3.20.20.150">
    <property type="entry name" value="Divalent-metal-dependent TIM barrel enzymes"/>
    <property type="match status" value="1"/>
</dbReference>
<dbReference type="SUPFAM" id="SSF51658">
    <property type="entry name" value="Xylose isomerase-like"/>
    <property type="match status" value="1"/>
</dbReference>
<comment type="caution">
    <text evidence="1">The sequence shown here is derived from an EMBL/GenBank/DDBJ whole genome shotgun (WGS) entry which is preliminary data.</text>
</comment>
<proteinExistence type="predicted"/>
<dbReference type="RefSeq" id="WP_139571078.1">
    <property type="nucleotide sequence ID" value="NZ_JARBFB010000005.1"/>
</dbReference>
<dbReference type="InterPro" id="IPR036237">
    <property type="entry name" value="Xyl_isomerase-like_sf"/>
</dbReference>
<evidence type="ECO:0000313" key="2">
    <source>
        <dbReference type="Proteomes" id="UP000313312"/>
    </source>
</evidence>
<keyword evidence="1" id="KW-0413">Isomerase</keyword>
<reference evidence="1 2" key="1">
    <citation type="submission" date="2018-05" db="EMBL/GenBank/DDBJ databases">
        <title>Lactobacillus sanfranciscensis Ah4 draft denome sequence.</title>
        <authorList>
            <person name="Zhang G."/>
        </authorList>
    </citation>
    <scope>NUCLEOTIDE SEQUENCE [LARGE SCALE GENOMIC DNA]</scope>
    <source>
        <strain evidence="1 2">Ah4</strain>
    </source>
</reference>
<evidence type="ECO:0000313" key="1">
    <source>
        <dbReference type="EMBL" id="TNK90713.1"/>
    </source>
</evidence>
<accession>A0A5C4TKL4</accession>
<gene>
    <name evidence="1" type="ORF">DID87_02690</name>
</gene>
<organism evidence="1 2">
    <name type="scientific">Fructilactobacillus sanfranciscensis</name>
    <name type="common">Lactobacillus sanfranciscensis</name>
    <dbReference type="NCBI Taxonomy" id="1625"/>
    <lineage>
        <taxon>Bacteria</taxon>
        <taxon>Bacillati</taxon>
        <taxon>Bacillota</taxon>
        <taxon>Bacilli</taxon>
        <taxon>Lactobacillales</taxon>
        <taxon>Lactobacillaceae</taxon>
        <taxon>Fructilactobacillus</taxon>
    </lineage>
</organism>
<dbReference type="EMBL" id="QFCR01000005">
    <property type="protein sequence ID" value="TNK90713.1"/>
    <property type="molecule type" value="Genomic_DNA"/>
</dbReference>
<dbReference type="GO" id="GO:0016853">
    <property type="term" value="F:isomerase activity"/>
    <property type="evidence" value="ECO:0007669"/>
    <property type="project" value="UniProtKB-KW"/>
</dbReference>
<protein>
    <submittedName>
        <fullName evidence="1">Sugar phosphate isomerase</fullName>
    </submittedName>
</protein>
<sequence length="246" mass="28660">MKIFINTWVFENEIKDGISQAKLFNRVKEVGADGIEVRREYFKNLPDELKEINDKRGETKLLVNYSVPDEVFTNDGKINPLLKQYFDEAIKMGITKIKFNLGNFKNYNGSLKEDFKQFPLDKIKMNIENDQTEISGKIANIKYFLQKANQNDVKIGYVYDLGNWAFTNQDADYAANQLAPFVDYIHLKNTIVKNGKLETSNDLNTGKFDWKELLKKLPKVDLALEYSMDNDQELKEQFDLLKDEVR</sequence>